<name>A0A0B7NIQ6_9FUNG</name>
<dbReference type="EMBL" id="LN733835">
    <property type="protein sequence ID" value="CEP18436.1"/>
    <property type="molecule type" value="Genomic_DNA"/>
</dbReference>
<organism evidence="1 2">
    <name type="scientific">Parasitella parasitica</name>
    <dbReference type="NCBI Taxonomy" id="35722"/>
    <lineage>
        <taxon>Eukaryota</taxon>
        <taxon>Fungi</taxon>
        <taxon>Fungi incertae sedis</taxon>
        <taxon>Mucoromycota</taxon>
        <taxon>Mucoromycotina</taxon>
        <taxon>Mucoromycetes</taxon>
        <taxon>Mucorales</taxon>
        <taxon>Mucorineae</taxon>
        <taxon>Mucoraceae</taxon>
        <taxon>Parasitella</taxon>
    </lineage>
</organism>
<accession>A0A0B7NIQ6</accession>
<protein>
    <submittedName>
        <fullName evidence="1">Uncharacterized protein</fullName>
    </submittedName>
</protein>
<sequence>MSLYDLLVYQPACLLSVRCDETVEHLFFECLSKFAFWTDSIISLAWNCRLQGTVHPHNPQFWKTHSWAVMSLRACYYFHYCHLRVVKDPTALHYSGQRFHPANGVACNSTALQKRFAEDHLSELK</sequence>
<dbReference type="Proteomes" id="UP000054107">
    <property type="component" value="Unassembled WGS sequence"/>
</dbReference>
<evidence type="ECO:0000313" key="1">
    <source>
        <dbReference type="EMBL" id="CEP18436.1"/>
    </source>
</evidence>
<dbReference type="AlphaFoldDB" id="A0A0B7NIQ6"/>
<reference evidence="1 2" key="1">
    <citation type="submission" date="2014-09" db="EMBL/GenBank/DDBJ databases">
        <authorList>
            <person name="Ellenberger Sabrina"/>
        </authorList>
    </citation>
    <scope>NUCLEOTIDE SEQUENCE [LARGE SCALE GENOMIC DNA]</scope>
    <source>
        <strain evidence="1 2">CBS 412.66</strain>
    </source>
</reference>
<keyword evidence="2" id="KW-1185">Reference proteome</keyword>
<evidence type="ECO:0000313" key="2">
    <source>
        <dbReference type="Proteomes" id="UP000054107"/>
    </source>
</evidence>
<proteinExistence type="predicted"/>
<gene>
    <name evidence="1" type="primary">PARPA_12740.1 scaffold 45468</name>
</gene>